<keyword evidence="3" id="KW-1185">Reference proteome</keyword>
<sequence>MLAAPALLGGCETLNNLLGERKVRLPGERRSVLQAEAPLAADAEEAGRVALPAPGPVAEWPMAGGTPSHSPGHIAVSEALSVAWRSSVGSGSAYRQRIVTGPVIANGTIFTVDAWGVVSAHALADGRQRWRTDTTPEDESAVPLGGGAAFADGTLFVATAAAEVMALDPTNGSIRWRERLPSAARGAPTVAGGRIFVPTIENQLAAHSVEDGKRIWMHSAAPLVTIPLGLPAPAVEGDAVVAGFGSGELLALRANDGRVLWAESLGGTGRMSLADIVGITGLPVIAGGRVIALGQANIAIAVDLRSGRRLWERPFGGGAGPAVAGDWAFAVTDAGEALAIGREDGRISWVTELDPAPPTGRRGDPARFGRPMVAGGRVLVPSTRGEVLQLDPTSGQIVGRIPVRSPLSLPMASAEGYVVALADDGTLIALR</sequence>
<feature type="domain" description="Pyrrolo-quinoline quinone repeat" evidence="1">
    <location>
        <begin position="116"/>
        <end position="350"/>
    </location>
</feature>
<reference evidence="3" key="1">
    <citation type="submission" date="2018-05" db="EMBL/GenBank/DDBJ databases">
        <authorList>
            <person name="Du Z."/>
            <person name="Wang X."/>
        </authorList>
    </citation>
    <scope>NUCLEOTIDE SEQUENCE [LARGE SCALE GENOMIC DNA]</scope>
    <source>
        <strain evidence="3">CQN31</strain>
    </source>
</reference>
<dbReference type="Proteomes" id="UP000245765">
    <property type="component" value="Unassembled WGS sequence"/>
</dbReference>
<dbReference type="SMART" id="SM00564">
    <property type="entry name" value="PQQ"/>
    <property type="match status" value="6"/>
</dbReference>
<dbReference type="InterPro" id="IPR015943">
    <property type="entry name" value="WD40/YVTN_repeat-like_dom_sf"/>
</dbReference>
<dbReference type="SUPFAM" id="SSF50998">
    <property type="entry name" value="Quinoprotein alcohol dehydrogenase-like"/>
    <property type="match status" value="1"/>
</dbReference>
<protein>
    <submittedName>
        <fullName evidence="2">Dehydrogenase</fullName>
    </submittedName>
</protein>
<proteinExistence type="predicted"/>
<dbReference type="EMBL" id="QGNA01000001">
    <property type="protein sequence ID" value="PWS39234.1"/>
    <property type="molecule type" value="Genomic_DNA"/>
</dbReference>
<accession>A0A317FJJ1</accession>
<comment type="caution">
    <text evidence="2">The sequence shown here is derived from an EMBL/GenBank/DDBJ whole genome shotgun (WGS) entry which is preliminary data.</text>
</comment>
<dbReference type="Pfam" id="PF13360">
    <property type="entry name" value="PQQ_2"/>
    <property type="match status" value="2"/>
</dbReference>
<evidence type="ECO:0000313" key="3">
    <source>
        <dbReference type="Proteomes" id="UP000245765"/>
    </source>
</evidence>
<evidence type="ECO:0000259" key="1">
    <source>
        <dbReference type="Pfam" id="PF13360"/>
    </source>
</evidence>
<gene>
    <name evidence="2" type="ORF">DFH01_00590</name>
</gene>
<dbReference type="OrthoDB" id="5290752at2"/>
<feature type="domain" description="Pyrrolo-quinoline quinone repeat" evidence="1">
    <location>
        <begin position="369"/>
        <end position="430"/>
    </location>
</feature>
<dbReference type="PANTHER" id="PTHR34512:SF30">
    <property type="entry name" value="OUTER MEMBRANE PROTEIN ASSEMBLY FACTOR BAMB"/>
    <property type="match status" value="1"/>
</dbReference>
<dbReference type="PANTHER" id="PTHR34512">
    <property type="entry name" value="CELL SURFACE PROTEIN"/>
    <property type="match status" value="1"/>
</dbReference>
<evidence type="ECO:0000313" key="2">
    <source>
        <dbReference type="EMBL" id="PWS39234.1"/>
    </source>
</evidence>
<dbReference type="AlphaFoldDB" id="A0A317FJJ1"/>
<dbReference type="InterPro" id="IPR018391">
    <property type="entry name" value="PQQ_b-propeller_rpt"/>
</dbReference>
<dbReference type="InterPro" id="IPR011047">
    <property type="entry name" value="Quinoprotein_ADH-like_sf"/>
</dbReference>
<dbReference type="Gene3D" id="2.130.10.10">
    <property type="entry name" value="YVTN repeat-like/Quinoprotein amine dehydrogenase"/>
    <property type="match status" value="1"/>
</dbReference>
<organism evidence="2 3">
    <name type="scientific">Falsiroseomonas bella</name>
    <dbReference type="NCBI Taxonomy" id="2184016"/>
    <lineage>
        <taxon>Bacteria</taxon>
        <taxon>Pseudomonadati</taxon>
        <taxon>Pseudomonadota</taxon>
        <taxon>Alphaproteobacteria</taxon>
        <taxon>Acetobacterales</taxon>
        <taxon>Roseomonadaceae</taxon>
        <taxon>Falsiroseomonas</taxon>
    </lineage>
</organism>
<dbReference type="InterPro" id="IPR002372">
    <property type="entry name" value="PQQ_rpt_dom"/>
</dbReference>
<name>A0A317FJJ1_9PROT</name>